<dbReference type="SMART" id="SM00560">
    <property type="entry name" value="LamGL"/>
    <property type="match status" value="1"/>
</dbReference>
<dbReference type="EMBL" id="QFLI01000001">
    <property type="protein sequence ID" value="PXY02843.1"/>
    <property type="molecule type" value="Genomic_DNA"/>
</dbReference>
<dbReference type="PANTHER" id="PTHR42535:SF2">
    <property type="entry name" value="CHROMOSOME UNDETERMINED SCAFFOLD_146, WHOLE GENOME SHOTGUN SEQUENCE"/>
    <property type="match status" value="1"/>
</dbReference>
<dbReference type="PANTHER" id="PTHR42535">
    <property type="entry name" value="OOKINETE PROTEIN, PUTATIVE-RELATED"/>
    <property type="match status" value="1"/>
</dbReference>
<dbReference type="InterPro" id="IPR013320">
    <property type="entry name" value="ConA-like_dom_sf"/>
</dbReference>
<gene>
    <name evidence="5" type="ORF">DF185_01760</name>
</gene>
<dbReference type="AlphaFoldDB" id="A0A2V4A3K3"/>
<organism evidence="5 6">
    <name type="scientific">Marinifilum breve</name>
    <dbReference type="NCBI Taxonomy" id="2184082"/>
    <lineage>
        <taxon>Bacteria</taxon>
        <taxon>Pseudomonadati</taxon>
        <taxon>Bacteroidota</taxon>
        <taxon>Bacteroidia</taxon>
        <taxon>Marinilabiliales</taxon>
        <taxon>Marinifilaceae</taxon>
    </lineage>
</organism>
<accession>A0A2V4A3K3</accession>
<sequence>MKAIKLNIKMLSYLAAFLMVFAFAACDDDDNGGGNYETASLDALITEAESLIANSEEGISPGDYKPGSKKELQEVINWVNWAVERADSQDDIVDAVNKLQIYINKFKGNIVQLAVPIIDQTNDTYIKISDNILPVFAKSFTIETKIYVVDLAQKGYSNNIFATEQSGPDSGFVIRYFNDGNIHLNVGNGSGWDQVETGAGTMKAGEWMHVAFVNEISSQKLYINGVEVAAQTKTYSPAPVASFVLGNGPTWTDRIINGMLKDVRVWSTARTADQIASNQDATFEGTEEGLAMYFPFDADLGTNFKDVTGNYTATFKGSVSWAADGIPPVIELNYDGLNAAIADVSDLKNSVVEGENDGDYPVGTIEYLQSLIDEGTALLTAAKKQAELDEKAEFITSKLTLVQENLVADATGVYVDRDNPKAIGFRITPNYTPQGDYTVEFDVRVKSLGMYGTGEFFNNGNYGIWVYGYKELTEEALLSSGGLWNFTNAGSGWQGPKAEALSIKSGEWQHVAIVHDNTARTTTLYVDGVEKGVQTDIGAPEVSGWGEMWLGNGWGKMHGSIKDFRLWDVARDAVDLDADIDGTEAGLNAYFPLNKVGGVKFKDVTGNYHGEMRGISWNVIK</sequence>
<dbReference type="Pfam" id="PF13385">
    <property type="entry name" value="Laminin_G_3"/>
    <property type="match status" value="2"/>
</dbReference>
<comment type="caution">
    <text evidence="5">The sequence shown here is derived from an EMBL/GenBank/DDBJ whole genome shotgun (WGS) entry which is preliminary data.</text>
</comment>
<evidence type="ECO:0000256" key="1">
    <source>
        <dbReference type="ARBA" id="ARBA00022729"/>
    </source>
</evidence>
<feature type="domain" description="LamG-like jellyroll fold" evidence="4">
    <location>
        <begin position="138"/>
        <end position="273"/>
    </location>
</feature>
<keyword evidence="6" id="KW-1185">Reference proteome</keyword>
<dbReference type="Proteomes" id="UP000248079">
    <property type="component" value="Unassembled WGS sequence"/>
</dbReference>
<dbReference type="GO" id="GO:0004553">
    <property type="term" value="F:hydrolase activity, hydrolyzing O-glycosyl compounds"/>
    <property type="evidence" value="ECO:0007669"/>
    <property type="project" value="UniProtKB-ARBA"/>
</dbReference>
<dbReference type="InterPro" id="IPR006558">
    <property type="entry name" value="LamG-like"/>
</dbReference>
<dbReference type="PROSITE" id="PS51257">
    <property type="entry name" value="PROKAR_LIPOPROTEIN"/>
    <property type="match status" value="1"/>
</dbReference>
<evidence type="ECO:0000256" key="2">
    <source>
        <dbReference type="ARBA" id="ARBA00023157"/>
    </source>
</evidence>
<evidence type="ECO:0000313" key="6">
    <source>
        <dbReference type="Proteomes" id="UP000248079"/>
    </source>
</evidence>
<evidence type="ECO:0000259" key="4">
    <source>
        <dbReference type="SMART" id="SM00560"/>
    </source>
</evidence>
<keyword evidence="1 3" id="KW-0732">Signal</keyword>
<evidence type="ECO:0000313" key="5">
    <source>
        <dbReference type="EMBL" id="PXY02843.1"/>
    </source>
</evidence>
<evidence type="ECO:0000256" key="3">
    <source>
        <dbReference type="SAM" id="SignalP"/>
    </source>
</evidence>
<dbReference type="OrthoDB" id="1037816at2"/>
<dbReference type="SUPFAM" id="SSF49899">
    <property type="entry name" value="Concanavalin A-like lectins/glucanases"/>
    <property type="match status" value="2"/>
</dbReference>
<feature type="chain" id="PRO_5015984749" description="LamG-like jellyroll fold domain-containing protein" evidence="3">
    <location>
        <begin position="25"/>
        <end position="621"/>
    </location>
</feature>
<dbReference type="Gene3D" id="2.60.120.200">
    <property type="match status" value="2"/>
</dbReference>
<name>A0A2V4A3K3_9BACT</name>
<dbReference type="Gene3D" id="1.20.1270.90">
    <property type="entry name" value="AF1782-like"/>
    <property type="match status" value="1"/>
</dbReference>
<dbReference type="GO" id="GO:0005975">
    <property type="term" value="P:carbohydrate metabolic process"/>
    <property type="evidence" value="ECO:0007669"/>
    <property type="project" value="UniProtKB-ARBA"/>
</dbReference>
<reference evidence="5 6" key="1">
    <citation type="submission" date="2018-05" db="EMBL/GenBank/DDBJ databases">
        <title>Marinifilum breve JC075T sp. nov., a marine bacterium isolated from Yongle Blue Hole in the South China Sea.</title>
        <authorList>
            <person name="Fu T."/>
        </authorList>
    </citation>
    <scope>NUCLEOTIDE SEQUENCE [LARGE SCALE GENOMIC DNA]</scope>
    <source>
        <strain evidence="5 6">JC075</strain>
    </source>
</reference>
<keyword evidence="2" id="KW-1015">Disulfide bond</keyword>
<dbReference type="RefSeq" id="WP_110359002.1">
    <property type="nucleotide sequence ID" value="NZ_QFLI01000001.1"/>
</dbReference>
<feature type="signal peptide" evidence="3">
    <location>
        <begin position="1"/>
        <end position="24"/>
    </location>
</feature>
<proteinExistence type="predicted"/>
<protein>
    <recommendedName>
        <fullName evidence="4">LamG-like jellyroll fold domain-containing protein</fullName>
    </recommendedName>
</protein>